<keyword evidence="3" id="KW-1185">Reference proteome</keyword>
<dbReference type="AlphaFoldDB" id="A0A6A7C9D8"/>
<dbReference type="EMBL" id="MU005959">
    <property type="protein sequence ID" value="KAF2863832.1"/>
    <property type="molecule type" value="Genomic_DNA"/>
</dbReference>
<feature type="region of interest" description="Disordered" evidence="1">
    <location>
        <begin position="1"/>
        <end position="23"/>
    </location>
</feature>
<feature type="compositionally biased region" description="Basic and acidic residues" evidence="1">
    <location>
        <begin position="1"/>
        <end position="10"/>
    </location>
</feature>
<organism evidence="2 3">
    <name type="scientific">Piedraia hortae CBS 480.64</name>
    <dbReference type="NCBI Taxonomy" id="1314780"/>
    <lineage>
        <taxon>Eukaryota</taxon>
        <taxon>Fungi</taxon>
        <taxon>Dikarya</taxon>
        <taxon>Ascomycota</taxon>
        <taxon>Pezizomycotina</taxon>
        <taxon>Dothideomycetes</taxon>
        <taxon>Dothideomycetidae</taxon>
        <taxon>Capnodiales</taxon>
        <taxon>Piedraiaceae</taxon>
        <taxon>Piedraia</taxon>
    </lineage>
</organism>
<evidence type="ECO:0000313" key="2">
    <source>
        <dbReference type="EMBL" id="KAF2863832.1"/>
    </source>
</evidence>
<reference evidence="2" key="1">
    <citation type="journal article" date="2020" name="Stud. Mycol.">
        <title>101 Dothideomycetes genomes: a test case for predicting lifestyles and emergence of pathogens.</title>
        <authorList>
            <person name="Haridas S."/>
            <person name="Albert R."/>
            <person name="Binder M."/>
            <person name="Bloem J."/>
            <person name="Labutti K."/>
            <person name="Salamov A."/>
            <person name="Andreopoulos B."/>
            <person name="Baker S."/>
            <person name="Barry K."/>
            <person name="Bills G."/>
            <person name="Bluhm B."/>
            <person name="Cannon C."/>
            <person name="Castanera R."/>
            <person name="Culley D."/>
            <person name="Daum C."/>
            <person name="Ezra D."/>
            <person name="Gonzalez J."/>
            <person name="Henrissat B."/>
            <person name="Kuo A."/>
            <person name="Liang C."/>
            <person name="Lipzen A."/>
            <person name="Lutzoni F."/>
            <person name="Magnuson J."/>
            <person name="Mondo S."/>
            <person name="Nolan M."/>
            <person name="Ohm R."/>
            <person name="Pangilinan J."/>
            <person name="Park H.-J."/>
            <person name="Ramirez L."/>
            <person name="Alfaro M."/>
            <person name="Sun H."/>
            <person name="Tritt A."/>
            <person name="Yoshinaga Y."/>
            <person name="Zwiers L.-H."/>
            <person name="Turgeon B."/>
            <person name="Goodwin S."/>
            <person name="Spatafora J."/>
            <person name="Crous P."/>
            <person name="Grigoriev I."/>
        </authorList>
    </citation>
    <scope>NUCLEOTIDE SEQUENCE</scope>
    <source>
        <strain evidence="2">CBS 480.64</strain>
    </source>
</reference>
<evidence type="ECO:0000256" key="1">
    <source>
        <dbReference type="SAM" id="MobiDB-lite"/>
    </source>
</evidence>
<sequence length="286" mass="32420">MRSLHNEAEFQPRSNAKAIQPRATPLYDIPIDPRLFSASEQAVVELQGCKQNNSEADKLAVEVNPIQWDKQASIDEHNNPILEECLKMDSGKRGSKHLETLWLKGNKQARGRGCDYGPPLTTRRAENQGVVPVAGEEACATDFGSIAKDRRGRPRLPESSDKEQQHRRDAGRLRMQRYRARLRQEQEALGLRRPRVEASKEDCRKLKRVRMPKYKVSEQQLRDHKQDTEPALDSIGTSDCAAPSEPSNLSVPPWLVEPKTCFLEPFAPPVRVVKADNSEANIELEW</sequence>
<feature type="compositionally biased region" description="Basic and acidic residues" evidence="1">
    <location>
        <begin position="155"/>
        <end position="172"/>
    </location>
</feature>
<accession>A0A6A7C9D8</accession>
<name>A0A6A7C9D8_9PEZI</name>
<feature type="region of interest" description="Disordered" evidence="1">
    <location>
        <begin position="143"/>
        <end position="173"/>
    </location>
</feature>
<evidence type="ECO:0000313" key="3">
    <source>
        <dbReference type="Proteomes" id="UP000799421"/>
    </source>
</evidence>
<feature type="region of interest" description="Disordered" evidence="1">
    <location>
        <begin position="216"/>
        <end position="248"/>
    </location>
</feature>
<protein>
    <submittedName>
        <fullName evidence="2">Uncharacterized protein</fullName>
    </submittedName>
</protein>
<dbReference type="Proteomes" id="UP000799421">
    <property type="component" value="Unassembled WGS sequence"/>
</dbReference>
<proteinExistence type="predicted"/>
<gene>
    <name evidence="2" type="ORF">K470DRAFT_83678</name>
</gene>